<dbReference type="SUPFAM" id="SSF46785">
    <property type="entry name" value="Winged helix' DNA-binding domain"/>
    <property type="match status" value="1"/>
</dbReference>
<dbReference type="Gene3D" id="1.10.10.10">
    <property type="entry name" value="Winged helix-like DNA-binding domain superfamily/Winged helix DNA-binding domain"/>
    <property type="match status" value="1"/>
</dbReference>
<evidence type="ECO:0000313" key="2">
    <source>
        <dbReference type="Proteomes" id="UP000014070"/>
    </source>
</evidence>
<reference evidence="1 2" key="1">
    <citation type="journal article" date="2013" name="Genome Announc.">
        <title>Genome sequence of 'Candidatus Methanomassiliicoccus intestinalis' Issoire-Mx1, a third thermoplasmatales-related methanogenic archaeon from human feces.</title>
        <authorList>
            <person name="Borrel G."/>
            <person name="Harris H.M."/>
            <person name="Parisot N."/>
            <person name="Gaci N."/>
            <person name="Tottey W."/>
            <person name="Mihajlovski A."/>
            <person name="Deane J."/>
            <person name="Gribaldo S."/>
            <person name="Bardot O."/>
            <person name="Peyretaillade E."/>
            <person name="Peyret P."/>
            <person name="O'Toole P.W."/>
            <person name="Brugere J.F."/>
        </authorList>
    </citation>
    <scope>NUCLEOTIDE SEQUENCE [LARGE SCALE GENOMIC DNA]</scope>
    <source>
        <strain evidence="1 2">Issoire-Mx1</strain>
    </source>
</reference>
<dbReference type="EMBL" id="CP005934">
    <property type="protein sequence ID" value="AGN26342.1"/>
    <property type="molecule type" value="Genomic_DNA"/>
</dbReference>
<dbReference type="AlphaFoldDB" id="R9T5T6"/>
<protein>
    <recommendedName>
        <fullName evidence="3">Transcriptional regulator</fullName>
    </recommendedName>
</protein>
<evidence type="ECO:0008006" key="3">
    <source>
        <dbReference type="Google" id="ProtNLM"/>
    </source>
</evidence>
<accession>R9T5T6</accession>
<dbReference type="InterPro" id="IPR036390">
    <property type="entry name" value="WH_DNA-bd_sf"/>
</dbReference>
<gene>
    <name evidence="1" type="ORF">MMINT_09945</name>
</gene>
<dbReference type="STRING" id="1295009.MMINT_09945"/>
<dbReference type="KEGG" id="mer:MMINT_09945"/>
<dbReference type="HOGENOM" id="CLU_185755_0_0_2"/>
<proteinExistence type="predicted"/>
<dbReference type="InterPro" id="IPR036388">
    <property type="entry name" value="WH-like_DNA-bd_sf"/>
</dbReference>
<dbReference type="InParanoid" id="R9T5T6"/>
<organism evidence="1 2">
    <name type="scientific">Methanomassiliicoccus intestinalis (strain Issoire-Mx1)</name>
    <dbReference type="NCBI Taxonomy" id="1295009"/>
    <lineage>
        <taxon>Archaea</taxon>
        <taxon>Methanobacteriati</taxon>
        <taxon>Thermoplasmatota</taxon>
        <taxon>Thermoplasmata</taxon>
        <taxon>Methanomassiliicoccales</taxon>
        <taxon>Methanomassiliicoccaceae</taxon>
        <taxon>Methanomassiliicoccus</taxon>
    </lineage>
</organism>
<dbReference type="Proteomes" id="UP000014070">
    <property type="component" value="Chromosome"/>
</dbReference>
<evidence type="ECO:0000313" key="1">
    <source>
        <dbReference type="EMBL" id="AGN26342.1"/>
    </source>
</evidence>
<keyword evidence="2" id="KW-1185">Reference proteome</keyword>
<sequence>MILIYCISISNTAMIIPDSVLDERGAVGILIRLFESDSSPYITDFDTIIPNPQSRTRVIERMADDMLVTLTSDPLRPVRRTVSLTEKGKRVAEHLRLAKAELESD</sequence>
<name>R9T5T6_METII</name>